<evidence type="ECO:0000313" key="2">
    <source>
        <dbReference type="Proteomes" id="UP000023152"/>
    </source>
</evidence>
<keyword evidence="2" id="KW-1185">Reference proteome</keyword>
<gene>
    <name evidence="1" type="ORF">RFI_30565</name>
</gene>
<reference evidence="1 2" key="1">
    <citation type="journal article" date="2013" name="Curr. Biol.">
        <title>The Genome of the Foraminiferan Reticulomyxa filosa.</title>
        <authorList>
            <person name="Glockner G."/>
            <person name="Hulsmann N."/>
            <person name="Schleicher M."/>
            <person name="Noegel A.A."/>
            <person name="Eichinger L."/>
            <person name="Gallinger C."/>
            <person name="Pawlowski J."/>
            <person name="Sierra R."/>
            <person name="Euteneuer U."/>
            <person name="Pillet L."/>
            <person name="Moustafa A."/>
            <person name="Platzer M."/>
            <person name="Groth M."/>
            <person name="Szafranski K."/>
            <person name="Schliwa M."/>
        </authorList>
    </citation>
    <scope>NUCLEOTIDE SEQUENCE [LARGE SCALE GENOMIC DNA]</scope>
</reference>
<evidence type="ECO:0000313" key="1">
    <source>
        <dbReference type="EMBL" id="ETO06827.1"/>
    </source>
</evidence>
<dbReference type="Proteomes" id="UP000023152">
    <property type="component" value="Unassembled WGS sequence"/>
</dbReference>
<comment type="caution">
    <text evidence="1">The sequence shown here is derived from an EMBL/GenBank/DDBJ whole genome shotgun (WGS) entry which is preliminary data.</text>
</comment>
<dbReference type="EMBL" id="ASPP01026760">
    <property type="protein sequence ID" value="ETO06827.1"/>
    <property type="molecule type" value="Genomic_DNA"/>
</dbReference>
<accession>X6M0A3</accession>
<feature type="non-terminal residue" evidence="1">
    <location>
        <position position="1"/>
    </location>
</feature>
<protein>
    <submittedName>
        <fullName evidence="1">Uncharacterized protein</fullName>
    </submittedName>
</protein>
<name>X6M0A3_RETFI</name>
<organism evidence="1 2">
    <name type="scientific">Reticulomyxa filosa</name>
    <dbReference type="NCBI Taxonomy" id="46433"/>
    <lineage>
        <taxon>Eukaryota</taxon>
        <taxon>Sar</taxon>
        <taxon>Rhizaria</taxon>
        <taxon>Retaria</taxon>
        <taxon>Foraminifera</taxon>
        <taxon>Monothalamids</taxon>
        <taxon>Reticulomyxidae</taxon>
        <taxon>Reticulomyxa</taxon>
    </lineage>
</organism>
<dbReference type="AlphaFoldDB" id="X6M0A3"/>
<proteinExistence type="predicted"/>
<sequence length="206" mass="23390">ANQHIIQQVILPLPNGKSNSYNLLLSSSSLSVSECTVNKDEDEWTLELIDYEFKASKDRAYIQYQVCVYPRSPYLNNNSTQVPVLLEKLFLQIPCNCDLCIDFVTKDMDTDGLTTELDRECVWEVESIEYLSSLYDATYDITTIVWRVNTSSKLPNQSCKYDDSSAPLTDVTIRLGCDCEHKSNIYLLSITQDTTLTAVVIPITIF</sequence>